<evidence type="ECO:0000313" key="2">
    <source>
        <dbReference type="Proteomes" id="UP001057402"/>
    </source>
</evidence>
<gene>
    <name evidence="1" type="ORF">MLD38_030029</name>
</gene>
<sequence>MMMMMSSSSATVRVEKATSDLLINPDWALNMDICDYANSYPGQARDILQAVKKRLQHKNPKVQFLALTLLETMVKNCGDYVHHQIAERNILGEMVKIVKKKTDMQVREKTLVLLDSWQEAFGGPGGKYPQYFYTYEELRRSGVIFPRRTPDAAPIFTPPPTHPALRHDQAGYGMPSNSSLRLDEAMANDTESLSSSTIDSMKSVLEVLSDMLQAVNPNDRESVKDEIIVDLVTQCRSNQKKLMQMLSITSNEALLARGLELNDALQSVLARHDAIASGDIGSPTASAIPSAPPSTLGKNFADEEEEDEFAQLARRHSKAVPTSESSSMGSNIHGVPSNSSVTPSSPTSSASVPSNALVLANPPAPVKITKDQDMIDFLSLALTTTSFSPQSPPSTSSDPGMQQSPLSPGVENSHANPYLNIEGQAPVPPYNTYVAPWAQPVQQQTRPQFQMPQQPQFTPQHPQFVPPAQPKFVPPAQPQFSPPAQPQPHAPAQQQPHVPPQAQPQYPQVPSAYPPPPWAAASNYGSSQSHGQSGSMFWNPHANAPSYSSFQDTRTLQQVNSFPASGNSGPSPPTTAAGSNPAPGTGQKPFIPSYRLFEDLDVFGNAGNGRVRPSGQPPSLAGSSGQSMVGGRK</sequence>
<evidence type="ECO:0000313" key="1">
    <source>
        <dbReference type="EMBL" id="KAI4324549.1"/>
    </source>
</evidence>
<keyword evidence="2" id="KW-1185">Reference proteome</keyword>
<name>A0ACB9MMH5_9MYRT</name>
<dbReference type="EMBL" id="CM042888">
    <property type="protein sequence ID" value="KAI4324549.1"/>
    <property type="molecule type" value="Genomic_DNA"/>
</dbReference>
<comment type="caution">
    <text evidence="1">The sequence shown here is derived from an EMBL/GenBank/DDBJ whole genome shotgun (WGS) entry which is preliminary data.</text>
</comment>
<dbReference type="Proteomes" id="UP001057402">
    <property type="component" value="Chromosome 9"/>
</dbReference>
<reference evidence="2" key="1">
    <citation type="journal article" date="2023" name="Front. Plant Sci.">
        <title>Chromosomal-level genome assembly of Melastoma candidum provides insights into trichome evolution.</title>
        <authorList>
            <person name="Zhong Y."/>
            <person name="Wu W."/>
            <person name="Sun C."/>
            <person name="Zou P."/>
            <person name="Liu Y."/>
            <person name="Dai S."/>
            <person name="Zhou R."/>
        </authorList>
    </citation>
    <scope>NUCLEOTIDE SEQUENCE [LARGE SCALE GENOMIC DNA]</scope>
</reference>
<proteinExistence type="predicted"/>
<accession>A0ACB9MMH5</accession>
<organism evidence="1 2">
    <name type="scientific">Melastoma candidum</name>
    <dbReference type="NCBI Taxonomy" id="119954"/>
    <lineage>
        <taxon>Eukaryota</taxon>
        <taxon>Viridiplantae</taxon>
        <taxon>Streptophyta</taxon>
        <taxon>Embryophyta</taxon>
        <taxon>Tracheophyta</taxon>
        <taxon>Spermatophyta</taxon>
        <taxon>Magnoliopsida</taxon>
        <taxon>eudicotyledons</taxon>
        <taxon>Gunneridae</taxon>
        <taxon>Pentapetalae</taxon>
        <taxon>rosids</taxon>
        <taxon>malvids</taxon>
        <taxon>Myrtales</taxon>
        <taxon>Melastomataceae</taxon>
        <taxon>Melastomatoideae</taxon>
        <taxon>Melastomateae</taxon>
        <taxon>Melastoma</taxon>
    </lineage>
</organism>
<protein>
    <submittedName>
        <fullName evidence="1">Uncharacterized protein</fullName>
    </submittedName>
</protein>